<reference evidence="2" key="3">
    <citation type="submission" date="2018-08" db="EMBL/GenBank/DDBJ databases">
        <title>Leveraging single-cell genomics to expand the Fungal Tree of Life.</title>
        <authorList>
            <consortium name="DOE Joint Genome Institute"/>
            <person name="Ahrendt S.R."/>
            <person name="Quandt C.A."/>
            <person name="Ciobanu D."/>
            <person name="Clum A."/>
            <person name="Salamov A."/>
            <person name="Andreopoulos B."/>
            <person name="Cheng J.-F."/>
            <person name="Woyke T."/>
            <person name="Pelin A."/>
            <person name="Henrissat B."/>
            <person name="Reynolds N."/>
            <person name="Benny G.L."/>
            <person name="Smith M.E."/>
            <person name="James T.Y."/>
            <person name="Grigoriev I.V."/>
        </authorList>
    </citation>
    <scope>NUCLEOTIDE SEQUENCE</scope>
    <source>
        <strain evidence="2">CSF55</strain>
    </source>
</reference>
<dbReference type="HOGENOM" id="CLU_2628718_0_0_1"/>
<reference evidence="4" key="2">
    <citation type="journal article" date="2018" name="Nat. Microbiol.">
        <title>Leveraging single-cell genomics to expand the fungal tree of life.</title>
        <authorList>
            <person name="Ahrendt S.R."/>
            <person name="Quandt C.A."/>
            <person name="Ciobanu D."/>
            <person name="Clum A."/>
            <person name="Salamov A."/>
            <person name="Andreopoulos B."/>
            <person name="Cheng J.F."/>
            <person name="Woyke T."/>
            <person name="Pelin A."/>
            <person name="Henrissat B."/>
            <person name="Reynolds N.K."/>
            <person name="Benny G.L."/>
            <person name="Smith M.E."/>
            <person name="James T.Y."/>
            <person name="Grigoriev I.V."/>
        </authorList>
    </citation>
    <scope>NUCLEOTIDE SEQUENCE [LARGE SCALE GENOMIC DNA]</scope>
    <source>
        <strain evidence="4">CSF55</strain>
    </source>
</reference>
<dbReference type="Proteomes" id="UP000281549">
    <property type="component" value="Unassembled WGS sequence"/>
</dbReference>
<name>A0A075B454_ROZAC</name>
<sequence>VFLSKDHSYILSRYLISRALTATLSSHAIEIALRIKKFLVDKEEFEITQKRLEDLLHRYLEDFGYRPQTLAYYKLLSQ</sequence>
<evidence type="ECO:0000313" key="1">
    <source>
        <dbReference type="EMBL" id="EPZ35879.1"/>
    </source>
</evidence>
<keyword evidence="3" id="KW-1185">Reference proteome</keyword>
<gene>
    <name evidence="1" type="ORF">O9G_005958</name>
    <name evidence="2" type="ORF">ROZALSC1DRAFT_26939</name>
</gene>
<evidence type="ECO:0000313" key="2">
    <source>
        <dbReference type="EMBL" id="RKP21653.1"/>
    </source>
</evidence>
<protein>
    <submittedName>
        <fullName evidence="1">Uncharacterized protein</fullName>
    </submittedName>
</protein>
<proteinExistence type="predicted"/>
<dbReference type="Proteomes" id="UP000030755">
    <property type="component" value="Unassembled WGS sequence"/>
</dbReference>
<accession>A0A075B454</accession>
<reference evidence="1 3" key="1">
    <citation type="journal article" date="2013" name="Curr. Biol.">
        <title>Shared signatures of parasitism and phylogenomics unite Cryptomycota and microsporidia.</title>
        <authorList>
            <person name="James T.Y."/>
            <person name="Pelin A."/>
            <person name="Bonen L."/>
            <person name="Ahrendt S."/>
            <person name="Sain D."/>
            <person name="Corradi N."/>
            <person name="Stajich J.E."/>
        </authorList>
    </citation>
    <scope>NUCLEOTIDE SEQUENCE [LARGE SCALE GENOMIC DNA]</scope>
    <source>
        <strain evidence="1 3">CSF55</strain>
        <strain evidence="1 3">CSF55</strain>
    </source>
</reference>
<dbReference type="EMBL" id="KE560733">
    <property type="protein sequence ID" value="EPZ35879.1"/>
    <property type="molecule type" value="Genomic_DNA"/>
</dbReference>
<dbReference type="AlphaFoldDB" id="A0A075B454"/>
<dbReference type="EMBL" id="ML004938">
    <property type="protein sequence ID" value="RKP21653.1"/>
    <property type="molecule type" value="Genomic_DNA"/>
</dbReference>
<dbReference type="STRING" id="988480.A0A075B454"/>
<evidence type="ECO:0000313" key="3">
    <source>
        <dbReference type="Proteomes" id="UP000030755"/>
    </source>
</evidence>
<evidence type="ECO:0000313" key="4">
    <source>
        <dbReference type="Proteomes" id="UP000281549"/>
    </source>
</evidence>
<organism evidence="1 3">
    <name type="scientific">Rozella allomycis (strain CSF55)</name>
    <dbReference type="NCBI Taxonomy" id="988480"/>
    <lineage>
        <taxon>Eukaryota</taxon>
        <taxon>Fungi</taxon>
        <taxon>Fungi incertae sedis</taxon>
        <taxon>Cryptomycota</taxon>
        <taxon>Cryptomycota incertae sedis</taxon>
        <taxon>Rozella</taxon>
    </lineage>
</organism>
<dbReference type="OrthoDB" id="271259at2759"/>
<feature type="non-terminal residue" evidence="1">
    <location>
        <position position="1"/>
    </location>
</feature>